<dbReference type="NCBIfam" id="TIGR00135">
    <property type="entry name" value="gatC"/>
    <property type="match status" value="1"/>
</dbReference>
<keyword evidence="1" id="KW-0436">Ligase</keyword>
<dbReference type="SUPFAM" id="SSF141000">
    <property type="entry name" value="Glu-tRNAGln amidotransferase C subunit"/>
    <property type="match status" value="1"/>
</dbReference>
<comment type="catalytic activity">
    <reaction evidence="1">
        <text>L-glutamyl-tRNA(Gln) + L-glutamine + ATP + H2O = L-glutaminyl-tRNA(Gln) + L-glutamate + ADP + phosphate + H(+)</text>
        <dbReference type="Rhea" id="RHEA:17521"/>
        <dbReference type="Rhea" id="RHEA-COMP:9681"/>
        <dbReference type="Rhea" id="RHEA-COMP:9684"/>
        <dbReference type="ChEBI" id="CHEBI:15377"/>
        <dbReference type="ChEBI" id="CHEBI:15378"/>
        <dbReference type="ChEBI" id="CHEBI:29985"/>
        <dbReference type="ChEBI" id="CHEBI:30616"/>
        <dbReference type="ChEBI" id="CHEBI:43474"/>
        <dbReference type="ChEBI" id="CHEBI:58359"/>
        <dbReference type="ChEBI" id="CHEBI:78520"/>
        <dbReference type="ChEBI" id="CHEBI:78521"/>
        <dbReference type="ChEBI" id="CHEBI:456216"/>
    </reaction>
</comment>
<gene>
    <name evidence="1 2" type="primary">gatC</name>
    <name evidence="2" type="ORF">KV203_12515</name>
</gene>
<keyword evidence="1" id="KW-0067">ATP-binding</keyword>
<dbReference type="RefSeq" id="WP_066467421.1">
    <property type="nucleotide sequence ID" value="NZ_CBCRUZ010000002.1"/>
</dbReference>
<dbReference type="Proteomes" id="UP000887023">
    <property type="component" value="Chromosome"/>
</dbReference>
<reference evidence="2" key="1">
    <citation type="submission" date="2021-07" db="EMBL/GenBank/DDBJ databases">
        <title>Candidatus Kaistella beijingensis sp. nov. isolated from a municipal wastewater treatment plant is involved in sludge foaming.</title>
        <authorList>
            <person name="Song Y."/>
            <person name="Liu S.-J."/>
        </authorList>
    </citation>
    <scope>NUCLEOTIDE SEQUENCE</scope>
    <source>
        <strain evidence="2">DSM 43998</strain>
    </source>
</reference>
<dbReference type="PANTHER" id="PTHR15004:SF0">
    <property type="entry name" value="GLUTAMYL-TRNA(GLN) AMIDOTRANSFERASE SUBUNIT C, MITOCHONDRIAL"/>
    <property type="match status" value="1"/>
</dbReference>
<comment type="subunit">
    <text evidence="1">Heterotrimer of A, B and C subunits.</text>
</comment>
<dbReference type="Pfam" id="PF02686">
    <property type="entry name" value="GatC"/>
    <property type="match status" value="1"/>
</dbReference>
<keyword evidence="1" id="KW-0648">Protein biosynthesis</keyword>
<name>A0ABX8S4K0_9ACTN</name>
<dbReference type="HAMAP" id="MF_00122">
    <property type="entry name" value="GatC"/>
    <property type="match status" value="1"/>
</dbReference>
<accession>A0ABX8S4K0</accession>
<dbReference type="Gene3D" id="1.10.20.60">
    <property type="entry name" value="Glu-tRNAGln amidotransferase C subunit, N-terminal domain"/>
    <property type="match status" value="1"/>
</dbReference>
<keyword evidence="1" id="KW-0547">Nucleotide-binding</keyword>
<protein>
    <recommendedName>
        <fullName evidence="1">Aspartyl/glutamyl-tRNA(Asn/Gln) amidotransferase subunit C</fullName>
        <shortName evidence="1">Asp/Glu-ADT subunit C</shortName>
        <ecNumber evidence="1">6.3.5.-</ecNumber>
    </recommendedName>
</protein>
<evidence type="ECO:0000313" key="3">
    <source>
        <dbReference type="Proteomes" id="UP000887023"/>
    </source>
</evidence>
<proteinExistence type="inferred from homology"/>
<dbReference type="InterPro" id="IPR036113">
    <property type="entry name" value="Asp/Glu-ADT_sf_sub_c"/>
</dbReference>
<dbReference type="EC" id="6.3.5.-" evidence="1"/>
<comment type="similarity">
    <text evidence="1">Belongs to the GatC family.</text>
</comment>
<comment type="catalytic activity">
    <reaction evidence="1">
        <text>L-aspartyl-tRNA(Asn) + L-glutamine + ATP + H2O = L-asparaginyl-tRNA(Asn) + L-glutamate + ADP + phosphate + 2 H(+)</text>
        <dbReference type="Rhea" id="RHEA:14513"/>
        <dbReference type="Rhea" id="RHEA-COMP:9674"/>
        <dbReference type="Rhea" id="RHEA-COMP:9677"/>
        <dbReference type="ChEBI" id="CHEBI:15377"/>
        <dbReference type="ChEBI" id="CHEBI:15378"/>
        <dbReference type="ChEBI" id="CHEBI:29985"/>
        <dbReference type="ChEBI" id="CHEBI:30616"/>
        <dbReference type="ChEBI" id="CHEBI:43474"/>
        <dbReference type="ChEBI" id="CHEBI:58359"/>
        <dbReference type="ChEBI" id="CHEBI:78515"/>
        <dbReference type="ChEBI" id="CHEBI:78516"/>
        <dbReference type="ChEBI" id="CHEBI:456216"/>
    </reaction>
</comment>
<comment type="function">
    <text evidence="1">Allows the formation of correctly charged Asn-tRNA(Asn) or Gln-tRNA(Gln) through the transamidation of misacylated Asp-tRNA(Asn) or Glu-tRNA(Gln) in organisms which lack either or both of asparaginyl-tRNA or glutaminyl-tRNA synthetases. The reaction takes place in the presence of glutamine and ATP through an activated phospho-Asp-tRNA(Asn) or phospho-Glu-tRNA(Gln).</text>
</comment>
<keyword evidence="3" id="KW-1185">Reference proteome</keyword>
<dbReference type="InterPro" id="IPR003837">
    <property type="entry name" value="GatC"/>
</dbReference>
<organism evidence="2 3">
    <name type="scientific">Skermania pinensis</name>
    <dbReference type="NCBI Taxonomy" id="39122"/>
    <lineage>
        <taxon>Bacteria</taxon>
        <taxon>Bacillati</taxon>
        <taxon>Actinomycetota</taxon>
        <taxon>Actinomycetes</taxon>
        <taxon>Mycobacteriales</taxon>
        <taxon>Gordoniaceae</taxon>
        <taxon>Skermania</taxon>
    </lineage>
</organism>
<dbReference type="EMBL" id="CP079105">
    <property type="protein sequence ID" value="QXQ12757.1"/>
    <property type="molecule type" value="Genomic_DNA"/>
</dbReference>
<evidence type="ECO:0000256" key="1">
    <source>
        <dbReference type="HAMAP-Rule" id="MF_00122"/>
    </source>
</evidence>
<evidence type="ECO:0000313" key="2">
    <source>
        <dbReference type="EMBL" id="QXQ12757.1"/>
    </source>
</evidence>
<dbReference type="PANTHER" id="PTHR15004">
    <property type="entry name" value="GLUTAMYL-TRNA(GLN) AMIDOTRANSFERASE SUBUNIT C, MITOCHONDRIAL"/>
    <property type="match status" value="1"/>
</dbReference>
<sequence length="103" mass="10837">MTERQAAITRDEVSHLARLSRLALTETELDQLAGQLDAILGHVAMVTEVAADDVPATTSPHPITNVTRADVGTAGLTPEQALAAAPAVAEQRFQVPQILGESE</sequence>